<dbReference type="eggNOG" id="ENOG502R7EN">
    <property type="taxonomic scope" value="Eukaryota"/>
</dbReference>
<accession>G2QHK5</accession>
<dbReference type="OMA" id="PMTPHGH"/>
<dbReference type="EMBL" id="CP003005">
    <property type="protein sequence ID" value="AEO58865.1"/>
    <property type="molecule type" value="Genomic_DNA"/>
</dbReference>
<proteinExistence type="predicted"/>
<dbReference type="AlphaFoldDB" id="G2QHK5"/>
<feature type="compositionally biased region" description="Basic residues" evidence="1">
    <location>
        <begin position="107"/>
        <end position="117"/>
    </location>
</feature>
<organism evidence="2 3">
    <name type="scientific">Thermothelomyces thermophilus (strain ATCC 42464 / BCRC 31852 / DSM 1799)</name>
    <name type="common">Sporotrichum thermophile</name>
    <dbReference type="NCBI Taxonomy" id="573729"/>
    <lineage>
        <taxon>Eukaryota</taxon>
        <taxon>Fungi</taxon>
        <taxon>Dikarya</taxon>
        <taxon>Ascomycota</taxon>
        <taxon>Pezizomycotina</taxon>
        <taxon>Sordariomycetes</taxon>
        <taxon>Sordariomycetidae</taxon>
        <taxon>Sordariales</taxon>
        <taxon>Chaetomiaceae</taxon>
        <taxon>Thermothelomyces</taxon>
    </lineage>
</organism>
<dbReference type="VEuPathDB" id="FungiDB:MYCTH_2306548"/>
<dbReference type="KEGG" id="mtm:MYCTH_2306548"/>
<dbReference type="HOGENOM" id="CLU_095380_0_0_1"/>
<evidence type="ECO:0000313" key="3">
    <source>
        <dbReference type="Proteomes" id="UP000007322"/>
    </source>
</evidence>
<dbReference type="GeneID" id="11513741"/>
<dbReference type="Proteomes" id="UP000007322">
    <property type="component" value="Chromosome 4"/>
</dbReference>
<dbReference type="OrthoDB" id="5242940at2759"/>
<name>G2QHK5_THET4</name>
<feature type="compositionally biased region" description="Pro residues" evidence="1">
    <location>
        <begin position="213"/>
        <end position="244"/>
    </location>
</feature>
<feature type="compositionally biased region" description="Acidic residues" evidence="1">
    <location>
        <begin position="139"/>
        <end position="151"/>
    </location>
</feature>
<feature type="region of interest" description="Disordered" evidence="1">
    <location>
        <begin position="107"/>
        <end position="252"/>
    </location>
</feature>
<dbReference type="InParanoid" id="G2QHK5"/>
<evidence type="ECO:0000313" key="2">
    <source>
        <dbReference type="EMBL" id="AEO58865.1"/>
    </source>
</evidence>
<feature type="region of interest" description="Disordered" evidence="1">
    <location>
        <begin position="54"/>
        <end position="78"/>
    </location>
</feature>
<feature type="compositionally biased region" description="Low complexity" evidence="1">
    <location>
        <begin position="1"/>
        <end position="17"/>
    </location>
</feature>
<evidence type="ECO:0000256" key="1">
    <source>
        <dbReference type="SAM" id="MobiDB-lite"/>
    </source>
</evidence>
<dbReference type="RefSeq" id="XP_003664110.1">
    <property type="nucleotide sequence ID" value="XM_003664062.1"/>
</dbReference>
<reference evidence="2 3" key="1">
    <citation type="journal article" date="2011" name="Nat. Biotechnol.">
        <title>Comparative genomic analysis of the thermophilic biomass-degrading fungi Myceliophthora thermophila and Thielavia terrestris.</title>
        <authorList>
            <person name="Berka R.M."/>
            <person name="Grigoriev I.V."/>
            <person name="Otillar R."/>
            <person name="Salamov A."/>
            <person name="Grimwood J."/>
            <person name="Reid I."/>
            <person name="Ishmael N."/>
            <person name="John T."/>
            <person name="Darmond C."/>
            <person name="Moisan M.-C."/>
            <person name="Henrissat B."/>
            <person name="Coutinho P.M."/>
            <person name="Lombard V."/>
            <person name="Natvig D.O."/>
            <person name="Lindquist E."/>
            <person name="Schmutz J."/>
            <person name="Lucas S."/>
            <person name="Harris P."/>
            <person name="Powlowski J."/>
            <person name="Bellemare A."/>
            <person name="Taylor D."/>
            <person name="Butler G."/>
            <person name="de Vries R.P."/>
            <person name="Allijn I.E."/>
            <person name="van den Brink J."/>
            <person name="Ushinsky S."/>
            <person name="Storms R."/>
            <person name="Powell A.J."/>
            <person name="Paulsen I.T."/>
            <person name="Elbourne L.D.H."/>
            <person name="Baker S.E."/>
            <person name="Magnuson J."/>
            <person name="LaBoissiere S."/>
            <person name="Clutterbuck A.J."/>
            <person name="Martinez D."/>
            <person name="Wogulis M."/>
            <person name="de Leon A.L."/>
            <person name="Rey M.W."/>
            <person name="Tsang A."/>
        </authorList>
    </citation>
    <scope>NUCLEOTIDE SEQUENCE [LARGE SCALE GENOMIC DNA]</scope>
    <source>
        <strain evidence="3">ATCC 42464 / BCRC 31852 / DSM 1799</strain>
    </source>
</reference>
<protein>
    <submittedName>
        <fullName evidence="2">Uncharacterized protein</fullName>
    </submittedName>
</protein>
<gene>
    <name evidence="2" type="ORF">MYCTH_2306548</name>
</gene>
<keyword evidence="3" id="KW-1185">Reference proteome</keyword>
<feature type="region of interest" description="Disordered" evidence="1">
    <location>
        <begin position="1"/>
        <end position="25"/>
    </location>
</feature>
<feature type="compositionally biased region" description="Pro residues" evidence="1">
    <location>
        <begin position="166"/>
        <end position="187"/>
    </location>
</feature>
<sequence length="260" mass="27856">MSGRPSSSSSSRSSSGSHASGDYEELRLPNSKAIKALIYFCGRDPRKVKSVRRYYDDDFDDRSSGSGSGGSMFSRSSGTSHVYLVESTHPYWYQDGHPDAASYSFSARKRKLSKKGRHADVFPRSPRTSTWNRHARVDDDADYDDDDDDSSSEGSAEGYGGQYAGPYPPHPGNTPSQGVPPPPPHPHPPPHHHPGFQGPPPGAFQPVYSYPPRTTPQPTPVASYPVPPPPPPAAAGGMPPPPPGGHFVPGRGGVQVFVDG</sequence>